<sequence length="115" mass="12237">MAALATADGWRDWIRSTVATQPTLDLVEADGKCRMGGAVDVFAPLQLNLNTLCDMSSLSPPDSEQSTSKDDPQAPGWTWRVLVGQAPAPCSGRVCALEKTMRGLAEKKTDTVVGC</sequence>
<reference evidence="2" key="1">
    <citation type="journal article" date="2013" name="Nature">
        <title>Draft genome of the wheat A-genome progenitor Triticum urartu.</title>
        <authorList>
            <person name="Ling H.Q."/>
            <person name="Zhao S."/>
            <person name="Liu D."/>
            <person name="Wang J."/>
            <person name="Sun H."/>
            <person name="Zhang C."/>
            <person name="Fan H."/>
            <person name="Li D."/>
            <person name="Dong L."/>
            <person name="Tao Y."/>
            <person name="Gao C."/>
            <person name="Wu H."/>
            <person name="Li Y."/>
            <person name="Cui Y."/>
            <person name="Guo X."/>
            <person name="Zheng S."/>
            <person name="Wang B."/>
            <person name="Yu K."/>
            <person name="Liang Q."/>
            <person name="Yang W."/>
            <person name="Lou X."/>
            <person name="Chen J."/>
            <person name="Feng M."/>
            <person name="Jian J."/>
            <person name="Zhang X."/>
            <person name="Luo G."/>
            <person name="Jiang Y."/>
            <person name="Liu J."/>
            <person name="Wang Z."/>
            <person name="Sha Y."/>
            <person name="Zhang B."/>
            <person name="Wu H."/>
            <person name="Tang D."/>
            <person name="Shen Q."/>
            <person name="Xue P."/>
            <person name="Zou S."/>
            <person name="Wang X."/>
            <person name="Liu X."/>
            <person name="Wang F."/>
            <person name="Yang Y."/>
            <person name="An X."/>
            <person name="Dong Z."/>
            <person name="Zhang K."/>
            <person name="Zhang X."/>
            <person name="Luo M.C."/>
            <person name="Dvorak J."/>
            <person name="Tong Y."/>
            <person name="Wang J."/>
            <person name="Yang H."/>
            <person name="Li Z."/>
            <person name="Wang D."/>
            <person name="Zhang A."/>
            <person name="Wang J."/>
        </authorList>
    </citation>
    <scope>NUCLEOTIDE SEQUENCE</scope>
</reference>
<evidence type="ECO:0000313" key="2">
    <source>
        <dbReference type="EMBL" id="EMS59605.1"/>
    </source>
</evidence>
<evidence type="ECO:0000256" key="1">
    <source>
        <dbReference type="SAM" id="MobiDB-lite"/>
    </source>
</evidence>
<proteinExistence type="predicted"/>
<organism evidence="2">
    <name type="scientific">Triticum urartu</name>
    <name type="common">Red wild einkorn</name>
    <name type="synonym">Crithodium urartu</name>
    <dbReference type="NCBI Taxonomy" id="4572"/>
    <lineage>
        <taxon>Eukaryota</taxon>
        <taxon>Viridiplantae</taxon>
        <taxon>Streptophyta</taxon>
        <taxon>Embryophyta</taxon>
        <taxon>Tracheophyta</taxon>
        <taxon>Spermatophyta</taxon>
        <taxon>Magnoliopsida</taxon>
        <taxon>Liliopsida</taxon>
        <taxon>Poales</taxon>
        <taxon>Poaceae</taxon>
        <taxon>BOP clade</taxon>
        <taxon>Pooideae</taxon>
        <taxon>Triticodae</taxon>
        <taxon>Triticeae</taxon>
        <taxon>Triticinae</taxon>
        <taxon>Triticum</taxon>
    </lineage>
</organism>
<accession>M8A4N5</accession>
<gene>
    <name evidence="2" type="ORF">TRIUR3_09469</name>
</gene>
<feature type="region of interest" description="Disordered" evidence="1">
    <location>
        <begin position="56"/>
        <end position="76"/>
    </location>
</feature>
<name>M8A4N5_TRIUA</name>
<dbReference type="EMBL" id="KD118738">
    <property type="protein sequence ID" value="EMS59605.1"/>
    <property type="molecule type" value="Genomic_DNA"/>
</dbReference>
<dbReference type="AlphaFoldDB" id="M8A4N5"/>
<feature type="compositionally biased region" description="Polar residues" evidence="1">
    <location>
        <begin position="56"/>
        <end position="66"/>
    </location>
</feature>
<protein>
    <submittedName>
        <fullName evidence="2">Uncharacterized protein</fullName>
    </submittedName>
</protein>